<evidence type="ECO:0000313" key="1">
    <source>
        <dbReference type="EMBL" id="KND61139.1"/>
    </source>
</evidence>
<proteinExistence type="predicted"/>
<organism evidence="1 2">
    <name type="scientific">Candidatus Burkholderia verschuerenii</name>
    <dbReference type="NCBI Taxonomy" id="242163"/>
    <lineage>
        <taxon>Bacteria</taxon>
        <taxon>Pseudomonadati</taxon>
        <taxon>Pseudomonadota</taxon>
        <taxon>Betaproteobacteria</taxon>
        <taxon>Burkholderiales</taxon>
        <taxon>Burkholderiaceae</taxon>
        <taxon>Burkholderia</taxon>
    </lineage>
</organism>
<evidence type="ECO:0000313" key="2">
    <source>
        <dbReference type="Proteomes" id="UP000036959"/>
    </source>
</evidence>
<dbReference type="NCBIfam" id="TIGR04267">
    <property type="entry name" value="mod_HExxH"/>
    <property type="match status" value="1"/>
</dbReference>
<name>A0A0L0MGR1_9BURK</name>
<accession>A0A0L0MGR1</accession>
<comment type="caution">
    <text evidence="1">The sequence shown here is derived from an EMBL/GenBank/DDBJ whole genome shotgun (WGS) entry which is preliminary data.</text>
</comment>
<dbReference type="Proteomes" id="UP000036959">
    <property type="component" value="Unassembled WGS sequence"/>
</dbReference>
<dbReference type="InterPro" id="IPR026337">
    <property type="entry name" value="AKG_HExxH"/>
</dbReference>
<sequence>MLMTERDFGRKSVFMRVSERALSEHIAHVATALSQIAMAFPEMHAEFSVHVRCIRLFDGAVTMGFTDERMFGAMLLRIPVSHIEPVSYYIEHIVHEASHIHLNALMAVGKIILNDPGERFVSPIRPDPRPMLGVFHATYVTSRIVQALLKLLRWTKNENLLPSLAEAADELIRGYLEISRYGTFTEYGASLIRELRDQIAGLTLLPEWRDFDFDTPRQHRYGSWKSNVAKLKEQLESAQPA</sequence>
<protein>
    <recommendedName>
        <fullName evidence="3">HEXXH motif domain-containing protein</fullName>
    </recommendedName>
</protein>
<keyword evidence="2" id="KW-1185">Reference proteome</keyword>
<reference evidence="2" key="1">
    <citation type="submission" date="2015-06" db="EMBL/GenBank/DDBJ databases">
        <title>Comparative genomics of Burkholderia leaf nodule symbionts.</title>
        <authorList>
            <person name="Carlier A."/>
            <person name="Eberl L."/>
            <person name="Pinto-Carbo M."/>
        </authorList>
    </citation>
    <scope>NUCLEOTIDE SEQUENCE [LARGE SCALE GENOMIC DNA]</scope>
    <source>
        <strain evidence="2">UZHbot4</strain>
    </source>
</reference>
<gene>
    <name evidence="1" type="ORF">BVER_02890c</name>
</gene>
<dbReference type="AlphaFoldDB" id="A0A0L0MGR1"/>
<dbReference type="EMBL" id="LFJJ01000031">
    <property type="protein sequence ID" value="KND61139.1"/>
    <property type="molecule type" value="Genomic_DNA"/>
</dbReference>
<evidence type="ECO:0008006" key="3">
    <source>
        <dbReference type="Google" id="ProtNLM"/>
    </source>
</evidence>
<dbReference type="PATRIC" id="fig|242163.4.peg.4403"/>